<evidence type="ECO:0000313" key="4">
    <source>
        <dbReference type="Proteomes" id="UP000515976"/>
    </source>
</evidence>
<dbReference type="GO" id="GO:0003676">
    <property type="term" value="F:nucleic acid binding"/>
    <property type="evidence" value="ECO:0007669"/>
    <property type="project" value="InterPro"/>
</dbReference>
<dbReference type="InterPro" id="IPR047656">
    <property type="entry name" value="IS481-like_transpos"/>
</dbReference>
<dbReference type="NCBIfam" id="NF033577">
    <property type="entry name" value="transpos_IS481"/>
    <property type="match status" value="1"/>
</dbReference>
<feature type="region of interest" description="Disordered" evidence="1">
    <location>
        <begin position="286"/>
        <end position="320"/>
    </location>
</feature>
<dbReference type="Gene3D" id="3.30.420.10">
    <property type="entry name" value="Ribonuclease H-like superfamily/Ribonuclease H"/>
    <property type="match status" value="1"/>
</dbReference>
<evidence type="ECO:0000256" key="1">
    <source>
        <dbReference type="SAM" id="MobiDB-lite"/>
    </source>
</evidence>
<dbReference type="InterPro" id="IPR001584">
    <property type="entry name" value="Integrase_cat-core"/>
</dbReference>
<dbReference type="InterPro" id="IPR036397">
    <property type="entry name" value="RNaseH_sf"/>
</dbReference>
<dbReference type="InterPro" id="IPR009057">
    <property type="entry name" value="Homeodomain-like_sf"/>
</dbReference>
<dbReference type="InterPro" id="IPR012337">
    <property type="entry name" value="RNaseH-like_sf"/>
</dbReference>
<name>A0A7G9QZX1_9MICO</name>
<dbReference type="PANTHER" id="PTHR35004:SF7">
    <property type="entry name" value="INTEGRASE PROTEIN"/>
    <property type="match status" value="1"/>
</dbReference>
<accession>A0A7G9QZX1</accession>
<gene>
    <name evidence="3" type="ORF">H9L10_11510</name>
</gene>
<dbReference type="Pfam" id="PF13565">
    <property type="entry name" value="HTH_32"/>
    <property type="match status" value="1"/>
</dbReference>
<dbReference type="RefSeq" id="WP_187566561.1">
    <property type="nucleotide sequence ID" value="NZ_CP060712.1"/>
</dbReference>
<dbReference type="SUPFAM" id="SSF53098">
    <property type="entry name" value="Ribonuclease H-like"/>
    <property type="match status" value="1"/>
</dbReference>
<organism evidence="3 4">
    <name type="scientific">Phycicoccus endophyticus</name>
    <dbReference type="NCBI Taxonomy" id="1690220"/>
    <lineage>
        <taxon>Bacteria</taxon>
        <taxon>Bacillati</taxon>
        <taxon>Actinomycetota</taxon>
        <taxon>Actinomycetes</taxon>
        <taxon>Micrococcales</taxon>
        <taxon>Intrasporangiaceae</taxon>
        <taxon>Phycicoccus</taxon>
    </lineage>
</organism>
<dbReference type="KEGG" id="pei:H9L10_11510"/>
<evidence type="ECO:0000313" key="3">
    <source>
        <dbReference type="EMBL" id="QNN48896.1"/>
    </source>
</evidence>
<feature type="compositionally biased region" description="Basic residues" evidence="1">
    <location>
        <begin position="286"/>
        <end position="295"/>
    </location>
</feature>
<feature type="domain" description="Integrase catalytic" evidence="2">
    <location>
        <begin position="131"/>
        <end position="304"/>
    </location>
</feature>
<dbReference type="EMBL" id="CP060712">
    <property type="protein sequence ID" value="QNN48896.1"/>
    <property type="molecule type" value="Genomic_DNA"/>
</dbReference>
<dbReference type="PANTHER" id="PTHR35004">
    <property type="entry name" value="TRANSPOSASE RV3428C-RELATED"/>
    <property type="match status" value="1"/>
</dbReference>
<dbReference type="SUPFAM" id="SSF46689">
    <property type="entry name" value="Homeodomain-like"/>
    <property type="match status" value="1"/>
</dbReference>
<sequence length="393" mass="43623">MSKARLVITAVVQQHRSVAEVAASYGVSRSWAYELVARYRVEGEAAFEPRSRRSRTSPRAVPGEVVEAVLAQRDRLTTSGHDAGPETIAWHVEQAGVHAPSRATIARVLTRHGRVVPAPKKKPKAAYRRFAAEQPNECWQSDFTHVTLADGTGVEVITWLDDHSRMVLHLSARPRITGQVVLDTFRATVAEHGCPAATLTDNGMVYTVRHSAIGVRGGRNAFEHELAVLGVVQKNGRGNHPQTQGKVERFQQTLKTWLTRQGPPPETITDLQALLNRFRVEYNHHRPHRSLHRRTPAAAYTARPKTGPPSEPADRTHTRVRHDKVNNGKITLRHAGTLYSIGLGRHLNGRAVTALVHGLDITVIDTTTGELIRQLTLDTTRRYQPQNQGLPEP</sequence>
<reference evidence="3 4" key="1">
    <citation type="submission" date="2020-08" db="EMBL/GenBank/DDBJ databases">
        <title>Genome sequence of Phycicoccus endophyticus JCM 31784T.</title>
        <authorList>
            <person name="Hyun D.-W."/>
            <person name="Bae J.-W."/>
        </authorList>
    </citation>
    <scope>NUCLEOTIDE SEQUENCE [LARGE SCALE GENOMIC DNA]</scope>
    <source>
        <strain evidence="3 4">JCM 31784</strain>
    </source>
</reference>
<dbReference type="Pfam" id="PF13683">
    <property type="entry name" value="rve_3"/>
    <property type="match status" value="1"/>
</dbReference>
<protein>
    <submittedName>
        <fullName evidence="3">IS481 family transposase</fullName>
    </submittedName>
</protein>
<dbReference type="PROSITE" id="PS50994">
    <property type="entry name" value="INTEGRASE"/>
    <property type="match status" value="1"/>
</dbReference>
<dbReference type="AlphaFoldDB" id="A0A7G9QZX1"/>
<dbReference type="GO" id="GO:0015074">
    <property type="term" value="P:DNA integration"/>
    <property type="evidence" value="ECO:0007669"/>
    <property type="project" value="InterPro"/>
</dbReference>
<proteinExistence type="predicted"/>
<evidence type="ECO:0000259" key="2">
    <source>
        <dbReference type="PROSITE" id="PS50994"/>
    </source>
</evidence>
<keyword evidence="4" id="KW-1185">Reference proteome</keyword>
<dbReference type="Proteomes" id="UP000515976">
    <property type="component" value="Chromosome"/>
</dbReference>